<dbReference type="AlphaFoldDB" id="A0A1G6LQK2"/>
<evidence type="ECO:0000256" key="2">
    <source>
        <dbReference type="ARBA" id="ARBA00007935"/>
    </source>
</evidence>
<sequence length="338" mass="35741">MYQGTKNRIAWLVLLTAPLTGALVVLISVLYGVKDMPVSTIWDAIFHYDAQNVDHTILLTARLPRALAALLVGAFLAIAGTIMQGITRNYLASPSIMGVNDGSALVITMCMVLAPGLSDHMMIIYSMAGSALGAGIVFGFASLLKNGMAPVQLAIIGTVIGTFLSGIAAAFASYYQVSQHISIWYNARMDGVDVHMLKLAVPIGLVGLVLAMSVSKSVTVMALGEEVAAGLGQKTVYIKLISMLSVVCLTGTAVALVGKIAFVGLVVPHITRFLIGVDYRLLIPCAAVIGGIFLCLSDVISRFINAPFETPIGVVTAFIGVPFFLYLIWRKGGKQYAA</sequence>
<dbReference type="GO" id="GO:0005886">
    <property type="term" value="C:plasma membrane"/>
    <property type="evidence" value="ECO:0007669"/>
    <property type="project" value="UniProtKB-SubCell"/>
</dbReference>
<dbReference type="InterPro" id="IPR000522">
    <property type="entry name" value="ABC_transptr_permease_BtuC"/>
</dbReference>
<dbReference type="OrthoDB" id="9811721at2"/>
<proteinExistence type="inferred from homology"/>
<gene>
    <name evidence="9" type="ORF">SAMN05421663_102472</name>
</gene>
<dbReference type="Proteomes" id="UP000198666">
    <property type="component" value="Unassembled WGS sequence"/>
</dbReference>
<feature type="transmembrane region" description="Helical" evidence="8">
    <location>
        <begin position="66"/>
        <end position="86"/>
    </location>
</feature>
<dbReference type="FunFam" id="1.10.3470.10:FF:000001">
    <property type="entry name" value="Vitamin B12 ABC transporter permease BtuC"/>
    <property type="match status" value="1"/>
</dbReference>
<dbReference type="Gene3D" id="1.10.3470.10">
    <property type="entry name" value="ABC transporter involved in vitamin B12 uptake, BtuC"/>
    <property type="match status" value="1"/>
</dbReference>
<dbReference type="PANTHER" id="PTHR30472">
    <property type="entry name" value="FERRIC ENTEROBACTIN TRANSPORT SYSTEM PERMEASE PROTEIN"/>
    <property type="match status" value="1"/>
</dbReference>
<keyword evidence="3" id="KW-0813">Transport</keyword>
<reference evidence="10" key="1">
    <citation type="submission" date="2016-10" db="EMBL/GenBank/DDBJ databases">
        <authorList>
            <person name="Varghese N."/>
            <person name="Submissions S."/>
        </authorList>
    </citation>
    <scope>NUCLEOTIDE SEQUENCE [LARGE SCALE GENOMIC DNA]</scope>
    <source>
        <strain evidence="10">DSM 21620</strain>
    </source>
</reference>
<keyword evidence="4" id="KW-1003">Cell membrane</keyword>
<dbReference type="RefSeq" id="WP_093726280.1">
    <property type="nucleotide sequence ID" value="NZ_FMZB01000002.1"/>
</dbReference>
<dbReference type="STRING" id="361279.SAMN05421663_102472"/>
<dbReference type="EMBL" id="FMZB01000002">
    <property type="protein sequence ID" value="SDC45568.1"/>
    <property type="molecule type" value="Genomic_DNA"/>
</dbReference>
<dbReference type="Pfam" id="PF01032">
    <property type="entry name" value="FecCD"/>
    <property type="match status" value="1"/>
</dbReference>
<feature type="transmembrane region" description="Helical" evidence="8">
    <location>
        <begin position="312"/>
        <end position="329"/>
    </location>
</feature>
<dbReference type="InterPro" id="IPR037294">
    <property type="entry name" value="ABC_BtuC-like"/>
</dbReference>
<keyword evidence="7 8" id="KW-0472">Membrane</keyword>
<keyword evidence="6 8" id="KW-1133">Transmembrane helix</keyword>
<feature type="transmembrane region" description="Helical" evidence="8">
    <location>
        <begin position="151"/>
        <end position="175"/>
    </location>
</feature>
<evidence type="ECO:0000313" key="9">
    <source>
        <dbReference type="EMBL" id="SDC45568.1"/>
    </source>
</evidence>
<protein>
    <submittedName>
        <fullName evidence="9">Iron complex transport system permease protein</fullName>
    </submittedName>
</protein>
<evidence type="ECO:0000256" key="8">
    <source>
        <dbReference type="SAM" id="Phobius"/>
    </source>
</evidence>
<comment type="subcellular location">
    <subcellularLocation>
        <location evidence="1">Cell membrane</location>
        <topology evidence="1">Multi-pass membrane protein</topology>
    </subcellularLocation>
</comment>
<feature type="transmembrane region" description="Helical" evidence="8">
    <location>
        <begin position="12"/>
        <end position="33"/>
    </location>
</feature>
<dbReference type="CDD" id="cd06550">
    <property type="entry name" value="TM_ABC_iron-siderophores_like"/>
    <property type="match status" value="1"/>
</dbReference>
<dbReference type="GO" id="GO:0033214">
    <property type="term" value="P:siderophore-iron import into cell"/>
    <property type="evidence" value="ECO:0007669"/>
    <property type="project" value="TreeGrafter"/>
</dbReference>
<evidence type="ECO:0000256" key="1">
    <source>
        <dbReference type="ARBA" id="ARBA00004651"/>
    </source>
</evidence>
<keyword evidence="5 8" id="KW-0812">Transmembrane</keyword>
<dbReference type="PANTHER" id="PTHR30472:SF30">
    <property type="entry name" value="IRON-UPTAKE SYSTEM PERMEASE PROTEIN FEUB"/>
    <property type="match status" value="1"/>
</dbReference>
<dbReference type="GO" id="GO:0022857">
    <property type="term" value="F:transmembrane transporter activity"/>
    <property type="evidence" value="ECO:0007669"/>
    <property type="project" value="InterPro"/>
</dbReference>
<dbReference type="SUPFAM" id="SSF81345">
    <property type="entry name" value="ABC transporter involved in vitamin B12 uptake, BtuC"/>
    <property type="match status" value="1"/>
</dbReference>
<feature type="transmembrane region" description="Helical" evidence="8">
    <location>
        <begin position="123"/>
        <end position="144"/>
    </location>
</feature>
<feature type="transmembrane region" description="Helical" evidence="8">
    <location>
        <begin position="195"/>
        <end position="215"/>
    </location>
</feature>
<feature type="transmembrane region" description="Helical" evidence="8">
    <location>
        <begin position="281"/>
        <end position="300"/>
    </location>
</feature>
<comment type="similarity">
    <text evidence="2">Belongs to the binding-protein-dependent transport system permease family. FecCD subfamily.</text>
</comment>
<keyword evidence="10" id="KW-1185">Reference proteome</keyword>
<evidence type="ECO:0000313" key="10">
    <source>
        <dbReference type="Proteomes" id="UP000198666"/>
    </source>
</evidence>
<feature type="transmembrane region" description="Helical" evidence="8">
    <location>
        <begin position="236"/>
        <end position="261"/>
    </location>
</feature>
<accession>A0A1G6LQK2</accession>
<feature type="transmembrane region" description="Helical" evidence="8">
    <location>
        <begin position="98"/>
        <end position="117"/>
    </location>
</feature>
<name>A0A1G6LQK2_9BACI</name>
<evidence type="ECO:0000256" key="5">
    <source>
        <dbReference type="ARBA" id="ARBA00022692"/>
    </source>
</evidence>
<evidence type="ECO:0000256" key="7">
    <source>
        <dbReference type="ARBA" id="ARBA00023136"/>
    </source>
</evidence>
<evidence type="ECO:0000256" key="3">
    <source>
        <dbReference type="ARBA" id="ARBA00022448"/>
    </source>
</evidence>
<evidence type="ECO:0000256" key="6">
    <source>
        <dbReference type="ARBA" id="ARBA00022989"/>
    </source>
</evidence>
<evidence type="ECO:0000256" key="4">
    <source>
        <dbReference type="ARBA" id="ARBA00022475"/>
    </source>
</evidence>
<organism evidence="9 10">
    <name type="scientific">Terribacillus halophilus</name>
    <dbReference type="NCBI Taxonomy" id="361279"/>
    <lineage>
        <taxon>Bacteria</taxon>
        <taxon>Bacillati</taxon>
        <taxon>Bacillota</taxon>
        <taxon>Bacilli</taxon>
        <taxon>Bacillales</taxon>
        <taxon>Bacillaceae</taxon>
        <taxon>Terribacillus</taxon>
    </lineage>
</organism>